<evidence type="ECO:0000256" key="4">
    <source>
        <dbReference type="PROSITE-ProRule" id="PRU00335"/>
    </source>
</evidence>
<dbReference type="SUPFAM" id="SSF46689">
    <property type="entry name" value="Homeodomain-like"/>
    <property type="match status" value="1"/>
</dbReference>
<proteinExistence type="predicted"/>
<keyword evidence="7" id="KW-1185">Reference proteome</keyword>
<dbReference type="AlphaFoldDB" id="A0A544VTB0"/>
<evidence type="ECO:0000313" key="6">
    <source>
        <dbReference type="EMBL" id="TQR83227.1"/>
    </source>
</evidence>
<evidence type="ECO:0000256" key="3">
    <source>
        <dbReference type="ARBA" id="ARBA00023163"/>
    </source>
</evidence>
<feature type="DNA-binding region" description="H-T-H motif" evidence="4">
    <location>
        <begin position="29"/>
        <end position="48"/>
    </location>
</feature>
<evidence type="ECO:0000256" key="1">
    <source>
        <dbReference type="ARBA" id="ARBA00023015"/>
    </source>
</evidence>
<accession>A0A544VTB0</accession>
<dbReference type="PRINTS" id="PR00455">
    <property type="entry name" value="HTHTETR"/>
</dbReference>
<sequence length="190" mass="20730">MGRWPEGARTRLEAAALALFVEQGFAETTVPQIAARAGLTTRTFFRHFADKREVLFAYQAELPDVVREVMADAPQSASALEVISVSMRKLAETKFDGRRDYLLAYQAVIDADAGLRERGLRKMSILSEAIGRGFRDRGMDDLGATLAAHTAVTVFSVALDRWLAAVDETSLSVHVSDTLAALQSLTTPEA</sequence>
<evidence type="ECO:0000313" key="7">
    <source>
        <dbReference type="Proteomes" id="UP000315759"/>
    </source>
</evidence>
<reference evidence="6 7" key="1">
    <citation type="submission" date="2018-10" db="EMBL/GenBank/DDBJ databases">
        <title>Draft genome of Mycobacterium hodleri strain B.</title>
        <authorList>
            <person name="Amande T.J."/>
            <person name="Mcgenity T.J."/>
        </authorList>
    </citation>
    <scope>NUCLEOTIDE SEQUENCE [LARGE SCALE GENOMIC DNA]</scope>
    <source>
        <strain evidence="6 7">B</strain>
    </source>
</reference>
<dbReference type="EMBL" id="VIFX01000049">
    <property type="protein sequence ID" value="TQR83227.1"/>
    <property type="molecule type" value="Genomic_DNA"/>
</dbReference>
<dbReference type="PANTHER" id="PTHR30055:SF238">
    <property type="entry name" value="MYCOFACTOCIN BIOSYNTHESIS TRANSCRIPTIONAL REGULATOR MFTR-RELATED"/>
    <property type="match status" value="1"/>
</dbReference>
<evidence type="ECO:0000259" key="5">
    <source>
        <dbReference type="PROSITE" id="PS50977"/>
    </source>
</evidence>
<keyword evidence="1" id="KW-0805">Transcription regulation</keyword>
<dbReference type="GO" id="GO:0000976">
    <property type="term" value="F:transcription cis-regulatory region binding"/>
    <property type="evidence" value="ECO:0007669"/>
    <property type="project" value="TreeGrafter"/>
</dbReference>
<evidence type="ECO:0000256" key="2">
    <source>
        <dbReference type="ARBA" id="ARBA00023125"/>
    </source>
</evidence>
<dbReference type="Gene3D" id="1.10.357.10">
    <property type="entry name" value="Tetracycline Repressor, domain 2"/>
    <property type="match status" value="1"/>
</dbReference>
<dbReference type="Pfam" id="PF00440">
    <property type="entry name" value="TetR_N"/>
    <property type="match status" value="1"/>
</dbReference>
<dbReference type="Proteomes" id="UP000315759">
    <property type="component" value="Unassembled WGS sequence"/>
</dbReference>
<keyword evidence="3" id="KW-0804">Transcription</keyword>
<feature type="domain" description="HTH tetR-type" evidence="5">
    <location>
        <begin position="6"/>
        <end position="66"/>
    </location>
</feature>
<dbReference type="RefSeq" id="WP_142555269.1">
    <property type="nucleotide sequence ID" value="NZ_VIFX01000049.1"/>
</dbReference>
<dbReference type="PROSITE" id="PS01081">
    <property type="entry name" value="HTH_TETR_1"/>
    <property type="match status" value="1"/>
</dbReference>
<dbReference type="GO" id="GO:0003700">
    <property type="term" value="F:DNA-binding transcription factor activity"/>
    <property type="evidence" value="ECO:0007669"/>
    <property type="project" value="TreeGrafter"/>
</dbReference>
<dbReference type="InterPro" id="IPR001647">
    <property type="entry name" value="HTH_TetR"/>
</dbReference>
<dbReference type="PROSITE" id="PS50977">
    <property type="entry name" value="HTH_TETR_2"/>
    <property type="match status" value="1"/>
</dbReference>
<dbReference type="PANTHER" id="PTHR30055">
    <property type="entry name" value="HTH-TYPE TRANSCRIPTIONAL REGULATOR RUTR"/>
    <property type="match status" value="1"/>
</dbReference>
<dbReference type="InterPro" id="IPR023772">
    <property type="entry name" value="DNA-bd_HTH_TetR-type_CS"/>
</dbReference>
<keyword evidence="2 4" id="KW-0238">DNA-binding</keyword>
<protein>
    <submittedName>
        <fullName evidence="6">TetR family transcriptional regulator</fullName>
    </submittedName>
</protein>
<dbReference type="InterPro" id="IPR050109">
    <property type="entry name" value="HTH-type_TetR-like_transc_reg"/>
</dbReference>
<dbReference type="InterPro" id="IPR009057">
    <property type="entry name" value="Homeodomain-like_sf"/>
</dbReference>
<name>A0A544VTB0_9MYCO</name>
<organism evidence="6 7">
    <name type="scientific">Mycolicibacterium hodleri</name>
    <dbReference type="NCBI Taxonomy" id="49897"/>
    <lineage>
        <taxon>Bacteria</taxon>
        <taxon>Bacillati</taxon>
        <taxon>Actinomycetota</taxon>
        <taxon>Actinomycetes</taxon>
        <taxon>Mycobacteriales</taxon>
        <taxon>Mycobacteriaceae</taxon>
        <taxon>Mycolicibacterium</taxon>
    </lineage>
</organism>
<comment type="caution">
    <text evidence="6">The sequence shown here is derived from an EMBL/GenBank/DDBJ whole genome shotgun (WGS) entry which is preliminary data.</text>
</comment>
<gene>
    <name evidence="6" type="ORF">D8S82_28245</name>
</gene>